<dbReference type="Proteomes" id="UP000621455">
    <property type="component" value="Unassembled WGS sequence"/>
</dbReference>
<keyword evidence="1" id="KW-0732">Signal</keyword>
<protein>
    <submittedName>
        <fullName evidence="2">Uncharacterized protein</fullName>
    </submittedName>
</protein>
<comment type="caution">
    <text evidence="2">The sequence shown here is derived from an EMBL/GenBank/DDBJ whole genome shotgun (WGS) entry which is preliminary data.</text>
</comment>
<evidence type="ECO:0000313" key="2">
    <source>
        <dbReference type="EMBL" id="NHZ84196.1"/>
    </source>
</evidence>
<keyword evidence="3" id="KW-1185">Reference proteome</keyword>
<feature type="chain" id="PRO_5047189773" evidence="1">
    <location>
        <begin position="22"/>
        <end position="73"/>
    </location>
</feature>
<accession>A0ABX0NKR6</accession>
<evidence type="ECO:0000256" key="1">
    <source>
        <dbReference type="SAM" id="SignalP"/>
    </source>
</evidence>
<reference evidence="2 3" key="1">
    <citation type="submission" date="2019-10" db="EMBL/GenBank/DDBJ databases">
        <title>Taxonomy of Antarctic Massilia spp.: description of Massilia rubra sp. nov., Massilia aquatica sp. nov., Massilia mucilaginosa sp. nov., Massilia frigida sp. nov. isolated from streams, lakes and regoliths.</title>
        <authorList>
            <person name="Holochova P."/>
            <person name="Sedlacek I."/>
            <person name="Kralova S."/>
            <person name="Maslanova I."/>
            <person name="Busse H.-J."/>
            <person name="Stankova E."/>
            <person name="Vrbovska V."/>
            <person name="Kovarovic V."/>
            <person name="Bartak M."/>
            <person name="Svec P."/>
            <person name="Pantucek R."/>
        </authorList>
    </citation>
    <scope>NUCLEOTIDE SEQUENCE [LARGE SCALE GENOMIC DNA]</scope>
    <source>
        <strain evidence="2 3">CCM 8695</strain>
    </source>
</reference>
<proteinExistence type="predicted"/>
<dbReference type="EMBL" id="WHJG01000144">
    <property type="protein sequence ID" value="NHZ84196.1"/>
    <property type="molecule type" value="Genomic_DNA"/>
</dbReference>
<dbReference type="RefSeq" id="WP_167094579.1">
    <property type="nucleotide sequence ID" value="NZ_WHJG01000144.1"/>
</dbReference>
<feature type="signal peptide" evidence="1">
    <location>
        <begin position="1"/>
        <end position="21"/>
    </location>
</feature>
<sequence length="73" mass="8124">MKKIIVVVLLNFWLAFIPAMASTPVEVSIVQLIVASERFDGKLVSVVGFFQNEMEATAIYRASCKTIFLNRSA</sequence>
<gene>
    <name evidence="2" type="ORF">F2P44_33860</name>
</gene>
<evidence type="ECO:0000313" key="3">
    <source>
        <dbReference type="Proteomes" id="UP000621455"/>
    </source>
</evidence>
<organism evidence="2 3">
    <name type="scientific">Massilia frigida</name>
    <dbReference type="NCBI Taxonomy" id="2609281"/>
    <lineage>
        <taxon>Bacteria</taxon>
        <taxon>Pseudomonadati</taxon>
        <taxon>Pseudomonadota</taxon>
        <taxon>Betaproteobacteria</taxon>
        <taxon>Burkholderiales</taxon>
        <taxon>Oxalobacteraceae</taxon>
        <taxon>Telluria group</taxon>
        <taxon>Massilia</taxon>
    </lineage>
</organism>
<name>A0ABX0NKR6_9BURK</name>